<proteinExistence type="inferred from homology"/>
<evidence type="ECO:0000313" key="3">
    <source>
        <dbReference type="EMBL" id="RKO78943.1"/>
    </source>
</evidence>
<dbReference type="CDD" id="cd00093">
    <property type="entry name" value="HTH_XRE"/>
    <property type="match status" value="1"/>
</dbReference>
<dbReference type="SMART" id="SM00530">
    <property type="entry name" value="HTH_XRE"/>
    <property type="match status" value="1"/>
</dbReference>
<comment type="similarity">
    <text evidence="1">Belongs to the short-chain fatty acyl-CoA assimilation regulator (ScfR) family.</text>
</comment>
<organism evidence="3 4">
    <name type="scientific">Pectobacterium parmentieri</name>
    <dbReference type="NCBI Taxonomy" id="1905730"/>
    <lineage>
        <taxon>Bacteria</taxon>
        <taxon>Pseudomonadati</taxon>
        <taxon>Pseudomonadota</taxon>
        <taxon>Gammaproteobacteria</taxon>
        <taxon>Enterobacterales</taxon>
        <taxon>Pectobacteriaceae</taxon>
        <taxon>Pectobacterium</taxon>
    </lineage>
</organism>
<protein>
    <submittedName>
        <fullName evidence="3">ImmA/IrrE family metallo-endopeptidase</fullName>
    </submittedName>
</protein>
<accession>A0A8B3G9R9</accession>
<dbReference type="PANTHER" id="PTHR43236">
    <property type="entry name" value="ANTITOXIN HIGA1"/>
    <property type="match status" value="1"/>
</dbReference>
<dbReference type="InterPro" id="IPR010982">
    <property type="entry name" value="Lambda_DNA-bd_dom_sf"/>
</dbReference>
<dbReference type="EMBL" id="PSZG01000001">
    <property type="protein sequence ID" value="RKO78943.1"/>
    <property type="molecule type" value="Genomic_DNA"/>
</dbReference>
<dbReference type="PROSITE" id="PS50943">
    <property type="entry name" value="HTH_CROC1"/>
    <property type="match status" value="1"/>
</dbReference>
<dbReference type="InterPro" id="IPR052345">
    <property type="entry name" value="Rad_response_metalloprotease"/>
</dbReference>
<evidence type="ECO:0000259" key="2">
    <source>
        <dbReference type="PROSITE" id="PS50943"/>
    </source>
</evidence>
<dbReference type="AlphaFoldDB" id="A0A8B3G9R9"/>
<reference evidence="3 4" key="1">
    <citation type="journal article" date="2018" name="BMC Genomics">
        <title>High genomic variability in the plant pathogenic bacterium Pectobacterium parmentieri deciphered from de novo assembled complete genomes.</title>
        <authorList>
            <person name="Zoledowska S."/>
            <person name="Motyka-Pomagruk A."/>
            <person name="Sledz W."/>
            <person name="Mengoni A."/>
            <person name="Lojkowska E."/>
        </authorList>
    </citation>
    <scope>NUCLEOTIDE SEQUENCE [LARGE SCALE GENOMIC DNA]</scope>
    <source>
        <strain evidence="3 4">IFB5626</strain>
    </source>
</reference>
<dbReference type="Pfam" id="PF01381">
    <property type="entry name" value="HTH_3"/>
    <property type="match status" value="1"/>
</dbReference>
<dbReference type="Proteomes" id="UP000269665">
    <property type="component" value="Unassembled WGS sequence"/>
</dbReference>
<dbReference type="GO" id="GO:0003677">
    <property type="term" value="F:DNA binding"/>
    <property type="evidence" value="ECO:0007669"/>
    <property type="project" value="InterPro"/>
</dbReference>
<dbReference type="InterPro" id="IPR010359">
    <property type="entry name" value="IrrE_HExxH"/>
</dbReference>
<evidence type="ECO:0000313" key="4">
    <source>
        <dbReference type="Proteomes" id="UP000269665"/>
    </source>
</evidence>
<sequence>MKYLQLNSSAEVKKTTKTKVVKMQLFDSLTQYRGDRVKLARLAKGMSGEDVANALGVTKQFISKLERGYPPADAMLSQLANVLGVYDSFFFTPRPHPLDGEHCHFRSKRSRTQTLANTVMARAEILDEFIRRLEVEVEFPVLDLPDVSELPLQSPSDIERIAEECRRYWTLGLGPINSMSNFVESIGIVIAHVSDVDDRIDAFTVNNVRPIIIRNNAKKSICRYRSDIGHELGHLVLHEGVITGDKVTENQADHFSSAFMIPRVSFINEFPKMRGSHLDWNALEDFKVRWKISLRMSLYRACLLGLITPEKMRTGFIHLNSKGFVSTEKGDDRITGDSPGMMQQAISMLDDHSWEAVLEDAMIKPEFVRDNFGINRPIVPQADNLVSIYKYKNFG</sequence>
<dbReference type="PANTHER" id="PTHR43236:SF1">
    <property type="entry name" value="BLL7220 PROTEIN"/>
    <property type="match status" value="1"/>
</dbReference>
<dbReference type="Gene3D" id="1.10.260.40">
    <property type="entry name" value="lambda repressor-like DNA-binding domains"/>
    <property type="match status" value="1"/>
</dbReference>
<dbReference type="Pfam" id="PF06114">
    <property type="entry name" value="Peptidase_M78"/>
    <property type="match status" value="1"/>
</dbReference>
<dbReference type="OrthoDB" id="9794834at2"/>
<name>A0A8B3G9R9_PECPM</name>
<dbReference type="InterPro" id="IPR001387">
    <property type="entry name" value="Cro/C1-type_HTH"/>
</dbReference>
<dbReference type="SUPFAM" id="SSF47413">
    <property type="entry name" value="lambda repressor-like DNA-binding domains"/>
    <property type="match status" value="1"/>
</dbReference>
<gene>
    <name evidence="3" type="ORF">C5E00_20345</name>
</gene>
<feature type="domain" description="HTH cro/C1-type" evidence="2">
    <location>
        <begin position="37"/>
        <end position="89"/>
    </location>
</feature>
<evidence type="ECO:0000256" key="1">
    <source>
        <dbReference type="ARBA" id="ARBA00007227"/>
    </source>
</evidence>
<comment type="caution">
    <text evidence="3">The sequence shown here is derived from an EMBL/GenBank/DDBJ whole genome shotgun (WGS) entry which is preliminary data.</text>
</comment>